<feature type="transmembrane region" description="Helical" evidence="4">
    <location>
        <begin position="712"/>
        <end position="733"/>
    </location>
</feature>
<dbReference type="Gene3D" id="2.60.40.1930">
    <property type="match status" value="1"/>
</dbReference>
<dbReference type="InterPro" id="IPR011625">
    <property type="entry name" value="A2M_N_BRD"/>
</dbReference>
<evidence type="ECO:0000256" key="3">
    <source>
        <dbReference type="ARBA" id="ARBA00022966"/>
    </source>
</evidence>
<reference evidence="7 8" key="1">
    <citation type="submission" date="2019-08" db="EMBL/GenBank/DDBJ databases">
        <title>Complete genome sequence of Candidatus Uab amorphum.</title>
        <authorList>
            <person name="Shiratori T."/>
            <person name="Suzuki S."/>
            <person name="Kakizawa Y."/>
            <person name="Ishida K."/>
        </authorList>
    </citation>
    <scope>NUCLEOTIDE SEQUENCE [LARGE SCALE GENOMIC DNA]</scope>
    <source>
        <strain evidence="7 8">SRT547</strain>
    </source>
</reference>
<name>A0A5S9F6T4_UABAM</name>
<protein>
    <submittedName>
        <fullName evidence="7">UPF0192 protein</fullName>
    </submittedName>
</protein>
<keyword evidence="8" id="KW-1185">Reference proteome</keyword>
<feature type="domain" description="Alpha-2-macroglobulin bait region" evidence="5">
    <location>
        <begin position="436"/>
        <end position="571"/>
    </location>
</feature>
<evidence type="ECO:0000313" key="8">
    <source>
        <dbReference type="Proteomes" id="UP000326354"/>
    </source>
</evidence>
<feature type="transmembrane region" description="Helical" evidence="4">
    <location>
        <begin position="771"/>
        <end position="791"/>
    </location>
</feature>
<dbReference type="KEGG" id="uam:UABAM_05955"/>
<dbReference type="SMART" id="SM01360">
    <property type="entry name" value="A2M"/>
    <property type="match status" value="1"/>
</dbReference>
<feature type="domain" description="Alpha-2-macroglobulin" evidence="6">
    <location>
        <begin position="988"/>
        <end position="1077"/>
    </location>
</feature>
<dbReference type="Pfam" id="PF01835">
    <property type="entry name" value="MG2"/>
    <property type="match status" value="1"/>
</dbReference>
<dbReference type="Gene3D" id="2.60.40.1940">
    <property type="match status" value="1"/>
</dbReference>
<dbReference type="InterPro" id="IPR041555">
    <property type="entry name" value="MG3"/>
</dbReference>
<feature type="transmembrane region" description="Helical" evidence="4">
    <location>
        <begin position="7"/>
        <end position="25"/>
    </location>
</feature>
<dbReference type="AlphaFoldDB" id="A0A5S9F6T4"/>
<keyword evidence="3" id="KW-0882">Thioester bond</keyword>
<dbReference type="Pfam" id="PF17791">
    <property type="entry name" value="MG3"/>
    <property type="match status" value="1"/>
</dbReference>
<feature type="transmembrane region" description="Helical" evidence="4">
    <location>
        <begin position="877"/>
        <end position="898"/>
    </location>
</feature>
<gene>
    <name evidence="7" type="ORF">UABAM_05955</name>
</gene>
<organism evidence="7 8">
    <name type="scientific">Uabimicrobium amorphum</name>
    <dbReference type="NCBI Taxonomy" id="2596890"/>
    <lineage>
        <taxon>Bacteria</taxon>
        <taxon>Pseudomonadati</taxon>
        <taxon>Planctomycetota</taxon>
        <taxon>Candidatus Uabimicrobiia</taxon>
        <taxon>Candidatus Uabimicrobiales</taxon>
        <taxon>Candidatus Uabimicrobiaceae</taxon>
        <taxon>Candidatus Uabimicrobium</taxon>
    </lineage>
</organism>
<evidence type="ECO:0000256" key="2">
    <source>
        <dbReference type="ARBA" id="ARBA00022729"/>
    </source>
</evidence>
<feature type="transmembrane region" description="Helical" evidence="4">
    <location>
        <begin position="910"/>
        <end position="930"/>
    </location>
</feature>
<dbReference type="RefSeq" id="WP_151971560.1">
    <property type="nucleotide sequence ID" value="NZ_AP019860.1"/>
</dbReference>
<dbReference type="InterPro" id="IPR002890">
    <property type="entry name" value="MG2"/>
</dbReference>
<dbReference type="PANTHER" id="PTHR11412:SF136">
    <property type="entry name" value="CD109 ANTIGEN"/>
    <property type="match status" value="1"/>
</dbReference>
<keyword evidence="2" id="KW-0732">Signal</keyword>
<feature type="transmembrane region" description="Helical" evidence="4">
    <location>
        <begin position="666"/>
        <end position="691"/>
    </location>
</feature>
<evidence type="ECO:0000256" key="1">
    <source>
        <dbReference type="ARBA" id="ARBA00010556"/>
    </source>
</evidence>
<feature type="transmembrane region" description="Helical" evidence="4">
    <location>
        <begin position="739"/>
        <end position="759"/>
    </location>
</feature>
<keyword evidence="4" id="KW-0472">Membrane</keyword>
<keyword evidence="4" id="KW-1133">Transmembrane helix</keyword>
<dbReference type="InterPro" id="IPR050473">
    <property type="entry name" value="A2M/Complement_sys"/>
</dbReference>
<dbReference type="EMBL" id="AP019860">
    <property type="protein sequence ID" value="BBM87543.1"/>
    <property type="molecule type" value="Genomic_DNA"/>
</dbReference>
<evidence type="ECO:0000256" key="4">
    <source>
        <dbReference type="SAM" id="Phobius"/>
    </source>
</evidence>
<evidence type="ECO:0000313" key="7">
    <source>
        <dbReference type="EMBL" id="BBM87543.1"/>
    </source>
</evidence>
<dbReference type="SMART" id="SM01359">
    <property type="entry name" value="A2M_N_2"/>
    <property type="match status" value="1"/>
</dbReference>
<dbReference type="Gene3D" id="2.60.40.10">
    <property type="entry name" value="Immunoglobulins"/>
    <property type="match status" value="1"/>
</dbReference>
<feature type="transmembrane region" description="Helical" evidence="4">
    <location>
        <begin position="836"/>
        <end position="857"/>
    </location>
</feature>
<accession>A0A5S9F6T4</accession>
<feature type="transmembrane region" description="Helical" evidence="4">
    <location>
        <begin position="803"/>
        <end position="824"/>
    </location>
</feature>
<evidence type="ECO:0000259" key="6">
    <source>
        <dbReference type="SMART" id="SM01360"/>
    </source>
</evidence>
<dbReference type="GO" id="GO:0004866">
    <property type="term" value="F:endopeptidase inhibitor activity"/>
    <property type="evidence" value="ECO:0007669"/>
    <property type="project" value="InterPro"/>
</dbReference>
<comment type="similarity">
    <text evidence="1">Belongs to the protease inhibitor I39 (alpha-2-macroglobulin) family. Bacterial alpha-2-macroglobulin subfamily.</text>
</comment>
<dbReference type="InterPro" id="IPR001599">
    <property type="entry name" value="Macroglobln_a2"/>
</dbReference>
<dbReference type="InterPro" id="IPR013783">
    <property type="entry name" value="Ig-like_fold"/>
</dbReference>
<sequence length="1197" mass="133831">MTKKKILFVIAGLMAVVIGVALYSWRVANLVADSQQTVLFAPKKLAPQSKGMLRLWVTDRATNARVDKANVTATLVSGTQTIELGTATSDTNGNAKVAFEIPEIKDGNYKLQVTTESNIGRDVQELDVAIKKDYRILLSTDKPLYQPGQIIHIRSLTMNRFSNQPVANEQVTIEVNDPKGNKVFKKQLPSSEFGIAACDFQLASEINQGTYVVKATCGRFTEEKNLNIKRYVLPKFKIAASFAKDYYMPGETVQGNVDSQYFFGKPVANSTVEVDVATFDVNFNKLLSWKGKTDRDGKCPIEFSLPQKLYGSALTKGSALVTVNIKVTDTANHSQQITKNITVSKNTLDVFAISESSRLVCGVRNTIFLCTTYPNGLPAKTEITINGETIATNDLGIALWQVTPQTIPLKAQVMAVDERGNRIEKQIKVGDSHGTFLGVLDRATYKTGEQVSLDILSTNHRGNFYVDIIKERQAIASYIVSPQNGKHNLKFTLPQDVNGALTVNIYKSSEHYLVERDTRLLFVSPTKDLDITTKLDKDIYRPGENAVIDFTTNSKRAALSISIVDESVFALQEMQPGLEKVYFMLHKELLKPRYQIRYSPPIAAREVVNLPQKKSSLREEKEQATRVMFAMANSAEDYKQFNNSYQPKLEKIKRQKSLYFKKLGTFLLSIPFVIGWLICLLAVVMSLYKFFAQKNIFYQEPSLQQATLARTLFHYKVAIFTVVLLFLSMFILTETYNKIVALTMLISSCAVFTIVASLTTSNSRVRLHRGLLAIFVIVAITALVSTFFSTANRWRYVRNVRELNAWLYIILLAKALLLSLGYACRYFFHKRRIKSSSFAVGSLIAFFVCFALGILSIVVLEDNYQLRNYIGRNTIEVVLVISGFVVLFFVPLMASYLGSFLRERSAGKNLAFATVIPSFCLVAFLLLPTLSSVGNARRVQDGMVFAENMDMQNEQTFAKKTKEMSLVPGQSQGQGKRKVRIRKHFPETLYWNPQLIAEDNKAQITIPVSDSITTFRMVCQGVDRQGNLGATTTGIRVFQDFFVDIDFPVALTQNDVVTVPIQVYNYLKGEQQIKLVVQKEDWFECLGEAQQQLTVSANEVTATHFTIRAKRVGQRQLTVFAYGSKMDDAVRRSVTITPDGKKMETVINGSLSKTIEHKCSIPEDAIAEASKIIVKCYPGVAAVLVEGLEGMLRLPGG</sequence>
<dbReference type="Pfam" id="PF00207">
    <property type="entry name" value="A2M"/>
    <property type="match status" value="1"/>
</dbReference>
<dbReference type="PANTHER" id="PTHR11412">
    <property type="entry name" value="MACROGLOBULIN / COMPLEMENT"/>
    <property type="match status" value="1"/>
</dbReference>
<keyword evidence="4" id="KW-0812">Transmembrane</keyword>
<proteinExistence type="inferred from homology"/>
<dbReference type="Gene3D" id="2.20.130.20">
    <property type="match status" value="1"/>
</dbReference>
<evidence type="ECO:0000259" key="5">
    <source>
        <dbReference type="SMART" id="SM01359"/>
    </source>
</evidence>
<dbReference type="Pfam" id="PF07703">
    <property type="entry name" value="A2M_BRD"/>
    <property type="match status" value="1"/>
</dbReference>
<dbReference type="Proteomes" id="UP000326354">
    <property type="component" value="Chromosome"/>
</dbReference>
<dbReference type="OrthoDB" id="97821at2"/>